<dbReference type="Gene3D" id="3.90.1530.30">
    <property type="match status" value="1"/>
</dbReference>
<dbReference type="SUPFAM" id="SSF110849">
    <property type="entry name" value="ParB/Sulfiredoxin"/>
    <property type="match status" value="1"/>
</dbReference>
<dbReference type="Pfam" id="PF17762">
    <property type="entry name" value="HTH_ParB"/>
    <property type="match status" value="1"/>
</dbReference>
<feature type="domain" description="ParB-like N-terminal" evidence="6">
    <location>
        <begin position="58"/>
        <end position="150"/>
    </location>
</feature>
<evidence type="ECO:0000256" key="5">
    <source>
        <dbReference type="SAM" id="MobiDB-lite"/>
    </source>
</evidence>
<dbReference type="CDD" id="cd16393">
    <property type="entry name" value="SPO0J_N"/>
    <property type="match status" value="1"/>
</dbReference>
<proteinExistence type="inferred from homology"/>
<dbReference type="GO" id="GO:0005694">
    <property type="term" value="C:chromosome"/>
    <property type="evidence" value="ECO:0007669"/>
    <property type="project" value="TreeGrafter"/>
</dbReference>
<dbReference type="PANTHER" id="PTHR33375:SF1">
    <property type="entry name" value="CHROMOSOME-PARTITIONING PROTEIN PARB-RELATED"/>
    <property type="match status" value="1"/>
</dbReference>
<evidence type="ECO:0000256" key="1">
    <source>
        <dbReference type="ARBA" id="ARBA00006295"/>
    </source>
</evidence>
<dbReference type="GO" id="GO:0045881">
    <property type="term" value="P:positive regulation of sporulation resulting in formation of a cellular spore"/>
    <property type="evidence" value="ECO:0007669"/>
    <property type="project" value="TreeGrafter"/>
</dbReference>
<sequence length="343" mass="36800">MTAAAAEDTRKRGLGRGLSALFGDEDDAVIGGGNSGSASGTGGTSGQAFSGPSSRASKTVPIEFLRPNPSQPRKRFDEAAIDGLVESIRQQGVLQPLLVRPHPDDANAYEIVAGERRWRAAQRAQLHEVPVIIKDLTDTETLEIALIENIHREDLTALEEAEGYQRLIDEFNHTQDALAKAVGKSRSHVANMLRLLNLPEEIKSMLDDSLLSPGHARALLGVANAETLAQEVVKKGLNVRQTERLVQDHKPDATRTKSGLEKLKTKIDSVGGPAAPAAEKDANTRAMERSLSDRLGLSVFIDLKGGGEAGRLVVAFDTLDQLDDVIERLSSGGPTADNNVVEM</sequence>
<gene>
    <name evidence="7" type="ORF">HH303_11025</name>
</gene>
<keyword evidence="3" id="KW-0238">DNA-binding</keyword>
<comment type="similarity">
    <text evidence="1">Belongs to the ParB family.</text>
</comment>
<evidence type="ECO:0000256" key="3">
    <source>
        <dbReference type="ARBA" id="ARBA00023125"/>
    </source>
</evidence>
<evidence type="ECO:0000256" key="4">
    <source>
        <dbReference type="ARBA" id="ARBA00025472"/>
    </source>
</evidence>
<dbReference type="Pfam" id="PF02195">
    <property type="entry name" value="ParB_N"/>
    <property type="match status" value="1"/>
</dbReference>
<dbReference type="SUPFAM" id="SSF109709">
    <property type="entry name" value="KorB DNA-binding domain-like"/>
    <property type="match status" value="1"/>
</dbReference>
<dbReference type="PANTHER" id="PTHR33375">
    <property type="entry name" value="CHROMOSOME-PARTITIONING PROTEIN PARB-RELATED"/>
    <property type="match status" value="1"/>
</dbReference>
<evidence type="ECO:0000313" key="7">
    <source>
        <dbReference type="EMBL" id="NMM45012.1"/>
    </source>
</evidence>
<dbReference type="NCBIfam" id="TIGR00180">
    <property type="entry name" value="parB_part"/>
    <property type="match status" value="1"/>
</dbReference>
<feature type="region of interest" description="Disordered" evidence="5">
    <location>
        <begin position="25"/>
        <end position="73"/>
    </location>
</feature>
<dbReference type="EMBL" id="JABBNT010000003">
    <property type="protein sequence ID" value="NMM45012.1"/>
    <property type="molecule type" value="Genomic_DNA"/>
</dbReference>
<accession>A0A7Y0E0J3</accession>
<dbReference type="InterPro" id="IPR057240">
    <property type="entry name" value="ParB_dimer_C"/>
</dbReference>
<comment type="function">
    <text evidence="4">Involved in chromosome partition. Localize to both poles of the predivisional cell following completion of DNA replication. Binds to the DNA origin of replication.</text>
</comment>
<dbReference type="GO" id="GO:0003677">
    <property type="term" value="F:DNA binding"/>
    <property type="evidence" value="ECO:0007669"/>
    <property type="project" value="UniProtKB-KW"/>
</dbReference>
<dbReference type="InterPro" id="IPR050336">
    <property type="entry name" value="Chromosome_partition/occlusion"/>
</dbReference>
<dbReference type="RefSeq" id="WP_169625388.1">
    <property type="nucleotide sequence ID" value="NZ_JABBNT010000003.1"/>
</dbReference>
<protein>
    <submittedName>
        <fullName evidence="7">ParB/RepB/Spo0J family partition protein</fullName>
    </submittedName>
</protein>
<feature type="compositionally biased region" description="Gly residues" evidence="5">
    <location>
        <begin position="30"/>
        <end position="45"/>
    </location>
</feature>
<evidence type="ECO:0000256" key="2">
    <source>
        <dbReference type="ARBA" id="ARBA00022829"/>
    </source>
</evidence>
<dbReference type="GO" id="GO:0007059">
    <property type="term" value="P:chromosome segregation"/>
    <property type="evidence" value="ECO:0007669"/>
    <property type="project" value="UniProtKB-KW"/>
</dbReference>
<comment type="caution">
    <text evidence="7">The sequence shown here is derived from an EMBL/GenBank/DDBJ whole genome shotgun (WGS) entry which is preliminary data.</text>
</comment>
<dbReference type="InterPro" id="IPR041468">
    <property type="entry name" value="HTH_ParB/Spo0J"/>
</dbReference>
<dbReference type="SMART" id="SM00470">
    <property type="entry name" value="ParB"/>
    <property type="match status" value="1"/>
</dbReference>
<dbReference type="InterPro" id="IPR036086">
    <property type="entry name" value="ParB/Sulfiredoxin_sf"/>
</dbReference>
<dbReference type="FunFam" id="3.90.1530.30:FF:000001">
    <property type="entry name" value="Chromosome partitioning protein ParB"/>
    <property type="match status" value="1"/>
</dbReference>
<name>A0A7Y0E0J3_9PROT</name>
<dbReference type="Proteomes" id="UP000539372">
    <property type="component" value="Unassembled WGS sequence"/>
</dbReference>
<dbReference type="Gene3D" id="1.10.10.2830">
    <property type="match status" value="1"/>
</dbReference>
<dbReference type="Pfam" id="PF23552">
    <property type="entry name" value="ParB_C"/>
    <property type="match status" value="1"/>
</dbReference>
<dbReference type="InterPro" id="IPR004437">
    <property type="entry name" value="ParB/RepB/Spo0J"/>
</dbReference>
<evidence type="ECO:0000313" key="8">
    <source>
        <dbReference type="Proteomes" id="UP000539372"/>
    </source>
</evidence>
<keyword evidence="2" id="KW-0159">Chromosome partition</keyword>
<dbReference type="AlphaFoldDB" id="A0A7Y0E0J3"/>
<dbReference type="FunFam" id="1.10.10.2830:FF:000001">
    <property type="entry name" value="Chromosome partitioning protein ParB"/>
    <property type="match status" value="1"/>
</dbReference>
<dbReference type="InterPro" id="IPR003115">
    <property type="entry name" value="ParB_N"/>
</dbReference>
<organism evidence="7 8">
    <name type="scientific">Pacificispira spongiicola</name>
    <dbReference type="NCBI Taxonomy" id="2729598"/>
    <lineage>
        <taxon>Bacteria</taxon>
        <taxon>Pseudomonadati</taxon>
        <taxon>Pseudomonadota</taxon>
        <taxon>Alphaproteobacteria</taxon>
        <taxon>Rhodospirillales</taxon>
        <taxon>Rhodospirillaceae</taxon>
        <taxon>Pacificispira</taxon>
    </lineage>
</organism>
<evidence type="ECO:0000259" key="6">
    <source>
        <dbReference type="SMART" id="SM00470"/>
    </source>
</evidence>
<reference evidence="7 8" key="1">
    <citation type="submission" date="2020-04" db="EMBL/GenBank/DDBJ databases">
        <title>Rhodospirillaceae bacterium KN72 isolated from deep sea.</title>
        <authorList>
            <person name="Zhang D.-C."/>
        </authorList>
    </citation>
    <scope>NUCLEOTIDE SEQUENCE [LARGE SCALE GENOMIC DNA]</scope>
    <source>
        <strain evidence="7 8">KN72</strain>
    </source>
</reference>
<keyword evidence="8" id="KW-1185">Reference proteome</keyword>